<gene>
    <name evidence="2" type="ORF">OJF2_10180</name>
</gene>
<dbReference type="AlphaFoldDB" id="A0A5B9VXF1"/>
<keyword evidence="1" id="KW-1133">Transmembrane helix</keyword>
<protein>
    <submittedName>
        <fullName evidence="2">Uncharacterized protein</fullName>
    </submittedName>
</protein>
<keyword evidence="3" id="KW-1185">Reference proteome</keyword>
<proteinExistence type="predicted"/>
<feature type="transmembrane region" description="Helical" evidence="1">
    <location>
        <begin position="201"/>
        <end position="223"/>
    </location>
</feature>
<reference evidence="2 3" key="1">
    <citation type="submission" date="2019-08" db="EMBL/GenBank/DDBJ databases">
        <title>Deep-cultivation of Planctomycetes and their phenomic and genomic characterization uncovers novel biology.</title>
        <authorList>
            <person name="Wiegand S."/>
            <person name="Jogler M."/>
            <person name="Boedeker C."/>
            <person name="Pinto D."/>
            <person name="Vollmers J."/>
            <person name="Rivas-Marin E."/>
            <person name="Kohn T."/>
            <person name="Peeters S.H."/>
            <person name="Heuer A."/>
            <person name="Rast P."/>
            <person name="Oberbeckmann S."/>
            <person name="Bunk B."/>
            <person name="Jeske O."/>
            <person name="Meyerdierks A."/>
            <person name="Storesund J.E."/>
            <person name="Kallscheuer N."/>
            <person name="Luecker S."/>
            <person name="Lage O.M."/>
            <person name="Pohl T."/>
            <person name="Merkel B.J."/>
            <person name="Hornburger P."/>
            <person name="Mueller R.-W."/>
            <person name="Bruemmer F."/>
            <person name="Labrenz M."/>
            <person name="Spormann A.M."/>
            <person name="Op den Camp H."/>
            <person name="Overmann J."/>
            <person name="Amann R."/>
            <person name="Jetten M.S.M."/>
            <person name="Mascher T."/>
            <person name="Medema M.H."/>
            <person name="Devos D.P."/>
            <person name="Kaster A.-K."/>
            <person name="Ovreas L."/>
            <person name="Rohde M."/>
            <person name="Galperin M.Y."/>
            <person name="Jogler C."/>
        </authorList>
    </citation>
    <scope>NUCLEOTIDE SEQUENCE [LARGE SCALE GENOMIC DNA]</scope>
    <source>
        <strain evidence="2 3">OJF2</strain>
    </source>
</reference>
<evidence type="ECO:0000313" key="2">
    <source>
        <dbReference type="EMBL" id="QEH32541.1"/>
    </source>
</evidence>
<accession>A0A5B9VXF1</accession>
<organism evidence="2 3">
    <name type="scientific">Aquisphaera giovannonii</name>
    <dbReference type="NCBI Taxonomy" id="406548"/>
    <lineage>
        <taxon>Bacteria</taxon>
        <taxon>Pseudomonadati</taxon>
        <taxon>Planctomycetota</taxon>
        <taxon>Planctomycetia</taxon>
        <taxon>Isosphaerales</taxon>
        <taxon>Isosphaeraceae</taxon>
        <taxon>Aquisphaera</taxon>
    </lineage>
</organism>
<dbReference type="Proteomes" id="UP000324233">
    <property type="component" value="Chromosome"/>
</dbReference>
<name>A0A5B9VXF1_9BACT</name>
<dbReference type="EMBL" id="CP042997">
    <property type="protein sequence ID" value="QEH32541.1"/>
    <property type="molecule type" value="Genomic_DNA"/>
</dbReference>
<evidence type="ECO:0000256" key="1">
    <source>
        <dbReference type="SAM" id="Phobius"/>
    </source>
</evidence>
<keyword evidence="1" id="KW-0812">Transmembrane</keyword>
<sequence length="257" mass="28573">MRDDRPPVLVPATPEYVLDVFGNDHRRIVRCLAGQEPDRPLTFETTVAEWQTEIDLVASSRWIGRALNDIWQLGRPDADWRAVLEPARERTLGELCEFIASGARMRALEPLAILGRPCLPAGAFLAIRSLLIEAGADVEGVSPSTSLDEYVLRHRDVFQGPISRLAPASLPIVLVHRNYSWHDAAVLGRRLGHMTAFVGKFLSPIVMMAGLLLALVSYVGSWITVPPDPREWVEFGPLQTFRDLSYAVADGAWVLEE</sequence>
<dbReference type="KEGG" id="agv:OJF2_10180"/>
<dbReference type="RefSeq" id="WP_148591809.1">
    <property type="nucleotide sequence ID" value="NZ_CP042997.1"/>
</dbReference>
<dbReference type="OrthoDB" id="253931at2"/>
<keyword evidence="1" id="KW-0472">Membrane</keyword>
<evidence type="ECO:0000313" key="3">
    <source>
        <dbReference type="Proteomes" id="UP000324233"/>
    </source>
</evidence>